<keyword evidence="2" id="KW-0418">Kinase</keyword>
<evidence type="ECO:0000313" key="2">
    <source>
        <dbReference type="EMBL" id="OQS01852.1"/>
    </source>
</evidence>
<proteinExistence type="predicted"/>
<protein>
    <submittedName>
        <fullName evidence="2">Serine/threonine-protein kinase rio2</fullName>
    </submittedName>
</protein>
<dbReference type="Pfam" id="PF13358">
    <property type="entry name" value="DDE_3"/>
    <property type="match status" value="1"/>
</dbReference>
<keyword evidence="3" id="KW-1185">Reference proteome</keyword>
<dbReference type="InterPro" id="IPR036397">
    <property type="entry name" value="RNaseH_sf"/>
</dbReference>
<evidence type="ECO:0000313" key="3">
    <source>
        <dbReference type="Proteomes" id="UP000243217"/>
    </source>
</evidence>
<keyword evidence="2" id="KW-0808">Transferase</keyword>
<dbReference type="EMBL" id="JNBS01001381">
    <property type="protein sequence ID" value="OQS01852.1"/>
    <property type="molecule type" value="Genomic_DNA"/>
</dbReference>
<dbReference type="GO" id="GO:0003676">
    <property type="term" value="F:nucleic acid binding"/>
    <property type="evidence" value="ECO:0007669"/>
    <property type="project" value="InterPro"/>
</dbReference>
<dbReference type="InterPro" id="IPR038717">
    <property type="entry name" value="Tc1-like_DDE_dom"/>
</dbReference>
<dbReference type="AlphaFoldDB" id="A0A1V9ZV01"/>
<name>A0A1V9ZV01_9STRA</name>
<comment type="caution">
    <text evidence="2">The sequence shown here is derived from an EMBL/GenBank/DDBJ whole genome shotgun (WGS) entry which is preliminary data.</text>
</comment>
<reference evidence="2 3" key="1">
    <citation type="journal article" date="2014" name="Genome Biol. Evol.">
        <title>The secreted proteins of Achlya hypogyna and Thraustotheca clavata identify the ancestral oomycete secretome and reveal gene acquisitions by horizontal gene transfer.</title>
        <authorList>
            <person name="Misner I."/>
            <person name="Blouin N."/>
            <person name="Leonard G."/>
            <person name="Richards T.A."/>
            <person name="Lane C.E."/>
        </authorList>
    </citation>
    <scope>NUCLEOTIDE SEQUENCE [LARGE SCALE GENOMIC DNA]</scope>
    <source>
        <strain evidence="2 3">ATCC 34112</strain>
    </source>
</reference>
<sequence length="119" mass="13856">MFLDEVSFDNKCMLRRYGFGGERLLYRGEFNRQPWVCFCSVNGIIDAFVTNNTFDREVFVLCCKTFIDNEHVSCYPGRHSVWILDGARIHCNSNIMHFLRASGLIPIFLPAYCPFFNPI</sequence>
<dbReference type="GO" id="GO:0016301">
    <property type="term" value="F:kinase activity"/>
    <property type="evidence" value="ECO:0007669"/>
    <property type="project" value="UniProtKB-KW"/>
</dbReference>
<dbReference type="Proteomes" id="UP000243217">
    <property type="component" value="Unassembled WGS sequence"/>
</dbReference>
<feature type="domain" description="Tc1-like transposase DDE" evidence="1">
    <location>
        <begin position="2"/>
        <end position="119"/>
    </location>
</feature>
<accession>A0A1V9ZV01</accession>
<organism evidence="2 3">
    <name type="scientific">Thraustotheca clavata</name>
    <dbReference type="NCBI Taxonomy" id="74557"/>
    <lineage>
        <taxon>Eukaryota</taxon>
        <taxon>Sar</taxon>
        <taxon>Stramenopiles</taxon>
        <taxon>Oomycota</taxon>
        <taxon>Saprolegniomycetes</taxon>
        <taxon>Saprolegniales</taxon>
        <taxon>Achlyaceae</taxon>
        <taxon>Thraustotheca</taxon>
    </lineage>
</organism>
<gene>
    <name evidence="2" type="ORF">THRCLA_21591</name>
</gene>
<dbReference type="OrthoDB" id="123070at2759"/>
<dbReference type="Gene3D" id="3.30.420.10">
    <property type="entry name" value="Ribonuclease H-like superfamily/Ribonuclease H"/>
    <property type="match status" value="1"/>
</dbReference>
<dbReference type="STRING" id="74557.A0A1V9ZV01"/>
<evidence type="ECO:0000259" key="1">
    <source>
        <dbReference type="Pfam" id="PF13358"/>
    </source>
</evidence>